<dbReference type="RefSeq" id="WP_200487582.1">
    <property type="nucleotide sequence ID" value="NZ_JAEPIV010000043.1"/>
</dbReference>
<protein>
    <recommendedName>
        <fullName evidence="3">Sporadic carbohydrate cluster 2OG-Fe(II) oxygenase</fullName>
    </recommendedName>
</protein>
<dbReference type="NCBIfam" id="TIGR04324">
    <property type="entry name" value="SpoChoClust_2"/>
    <property type="match status" value="1"/>
</dbReference>
<dbReference type="Gene3D" id="2.60.120.620">
    <property type="entry name" value="q2cbj1_9rhob like domain"/>
    <property type="match status" value="1"/>
</dbReference>
<keyword evidence="2" id="KW-1185">Reference proteome</keyword>
<evidence type="ECO:0000313" key="1">
    <source>
        <dbReference type="EMBL" id="MBK4723176.1"/>
    </source>
</evidence>
<organism evidence="1 2">
    <name type="scientific">Azospirillum aestuarii</name>
    <dbReference type="NCBI Taxonomy" id="2802052"/>
    <lineage>
        <taxon>Bacteria</taxon>
        <taxon>Pseudomonadati</taxon>
        <taxon>Pseudomonadota</taxon>
        <taxon>Alphaproteobacteria</taxon>
        <taxon>Rhodospirillales</taxon>
        <taxon>Azospirillaceae</taxon>
        <taxon>Azospirillum</taxon>
    </lineage>
</organism>
<comment type="caution">
    <text evidence="1">The sequence shown here is derived from an EMBL/GenBank/DDBJ whole genome shotgun (WGS) entry which is preliminary data.</text>
</comment>
<sequence>MADPEDTPASGAAPSFFRPEEEELIGRFFETGYVIAPVEDRGALDRIRDRLAKLAAAHLGRPAPEEPGLFLDRIHEHVTAQTLNELRLAAIQGINAEGWLRPSYFALARRTIEAVAGNELAMQKRINLSVQLPDDDSSLLPVHADVWSGDAPSEVVLWLPLVDCHRTKSMYIAERRFDERTQAGMAAFQGRSAEDLYRTIEPHLTFLDVPYGHCLLFTQNLMHGNRVNREATTRWSMNCRFKALLSPYADKRLGEFFEPITMRPATRLGLTYRMPEGFHE</sequence>
<proteinExistence type="predicted"/>
<evidence type="ECO:0000313" key="2">
    <source>
        <dbReference type="Proteomes" id="UP000654452"/>
    </source>
</evidence>
<reference evidence="1 2" key="1">
    <citation type="submission" date="2021-01" db="EMBL/GenBank/DDBJ databases">
        <title>Azospirillum sp. YIM DDC1 draft genome.</title>
        <authorList>
            <person name="Wang Y.-X."/>
        </authorList>
    </citation>
    <scope>NUCLEOTIDE SEQUENCE [LARGE SCALE GENOMIC DNA]</scope>
    <source>
        <strain evidence="1 2">YIM DDC1</strain>
    </source>
</reference>
<dbReference type="EMBL" id="JAEPIV010000043">
    <property type="protein sequence ID" value="MBK4723176.1"/>
    <property type="molecule type" value="Genomic_DNA"/>
</dbReference>
<accession>A0ABS1I877</accession>
<dbReference type="InterPro" id="IPR027611">
    <property type="entry name" value="SpoChClust_oxygenase"/>
</dbReference>
<gene>
    <name evidence="1" type="ORF">JJL56_30440</name>
</gene>
<evidence type="ECO:0008006" key="3">
    <source>
        <dbReference type="Google" id="ProtNLM"/>
    </source>
</evidence>
<name>A0ABS1I877_9PROT</name>
<dbReference type="Proteomes" id="UP000654452">
    <property type="component" value="Unassembled WGS sequence"/>
</dbReference>
<dbReference type="SUPFAM" id="SSF51197">
    <property type="entry name" value="Clavaminate synthase-like"/>
    <property type="match status" value="1"/>
</dbReference>